<dbReference type="GO" id="GO:0008691">
    <property type="term" value="F:3-hydroxybutyryl-CoA dehydrogenase activity"/>
    <property type="evidence" value="ECO:0007669"/>
    <property type="project" value="TreeGrafter"/>
</dbReference>
<dbReference type="InterPro" id="IPR006176">
    <property type="entry name" value="3-OHacyl-CoA_DH_NAD-bd"/>
</dbReference>
<dbReference type="Gene3D" id="1.10.1040.50">
    <property type="match status" value="1"/>
</dbReference>
<evidence type="ECO:0000259" key="3">
    <source>
        <dbReference type="Pfam" id="PF02737"/>
    </source>
</evidence>
<evidence type="ECO:0000259" key="2">
    <source>
        <dbReference type="Pfam" id="PF00725"/>
    </source>
</evidence>
<dbReference type="EMBL" id="SJPX01000002">
    <property type="protein sequence ID" value="TWU56236.1"/>
    <property type="molecule type" value="Genomic_DNA"/>
</dbReference>
<proteinExistence type="predicted"/>
<evidence type="ECO:0000256" key="1">
    <source>
        <dbReference type="ARBA" id="ARBA00023002"/>
    </source>
</evidence>
<keyword evidence="1" id="KW-0560">Oxidoreductase</keyword>
<dbReference type="AlphaFoldDB" id="A0A5C6F809"/>
<dbReference type="Pfam" id="PF00725">
    <property type="entry name" value="3HCDH"/>
    <property type="match status" value="1"/>
</dbReference>
<protein>
    <submittedName>
        <fullName evidence="4">Fatty acid oxidation complex subunit alpha</fullName>
    </submittedName>
</protein>
<accession>A0A5C6F809</accession>
<dbReference type="Pfam" id="PF02737">
    <property type="entry name" value="3HCDH_N"/>
    <property type="match status" value="1"/>
</dbReference>
<comment type="caution">
    <text evidence="4">The sequence shown here is derived from an EMBL/GenBank/DDBJ whole genome shotgun (WGS) entry which is preliminary data.</text>
</comment>
<feature type="domain" description="3-hydroxyacyl-CoA dehydrogenase NAD binding" evidence="3">
    <location>
        <begin position="9"/>
        <end position="179"/>
    </location>
</feature>
<dbReference type="PANTHER" id="PTHR48075">
    <property type="entry name" value="3-HYDROXYACYL-COA DEHYDROGENASE FAMILY PROTEIN"/>
    <property type="match status" value="1"/>
</dbReference>
<dbReference type="Gene3D" id="3.40.50.720">
    <property type="entry name" value="NAD(P)-binding Rossmann-like Domain"/>
    <property type="match status" value="1"/>
</dbReference>
<dbReference type="SUPFAM" id="SSF51735">
    <property type="entry name" value="NAD(P)-binding Rossmann-fold domains"/>
    <property type="match status" value="1"/>
</dbReference>
<dbReference type="SUPFAM" id="SSF48179">
    <property type="entry name" value="6-phosphogluconate dehydrogenase C-terminal domain-like"/>
    <property type="match status" value="1"/>
</dbReference>
<dbReference type="InterPro" id="IPR008927">
    <property type="entry name" value="6-PGluconate_DH-like_C_sf"/>
</dbReference>
<dbReference type="InterPro" id="IPR006180">
    <property type="entry name" value="3-OHacyl-CoA_DH_CS"/>
</dbReference>
<dbReference type="PANTHER" id="PTHR48075:SF5">
    <property type="entry name" value="3-HYDROXYBUTYRYL-COA DEHYDROGENASE"/>
    <property type="match status" value="1"/>
</dbReference>
<evidence type="ECO:0000313" key="5">
    <source>
        <dbReference type="Proteomes" id="UP000317977"/>
    </source>
</evidence>
<dbReference type="PROSITE" id="PS00067">
    <property type="entry name" value="3HCDH"/>
    <property type="match status" value="1"/>
</dbReference>
<dbReference type="InterPro" id="IPR036291">
    <property type="entry name" value="NAD(P)-bd_dom_sf"/>
</dbReference>
<sequence>MSLAGTILVGAGVVGRSILRAHIDARISVHLVDMNPSAIELAIDSLDLSDDWQVMPPAQISESLTTVPIRHGRDSEPRPTILIESIAERLDVKQKFFAEAAQVFADETVFCSNTSTLRITTIASSLQCASRFAGMHFFMPVEQRPAVEIVRGERTSEATIQACNQHVLRLGKEPLVVKDSPGFIVNRLLSPYLNQAMLLLCHGVAADRIERAAIAYGMPMSPLELIDTIGTRTTFDAGRVYWQSFPNRIAPAPMLGKMIKTGRLGKSVGAGFYDYTNGQRSQDLAPETIKLAESYFRPIAELTDLDLVELLSIPMRIEAAIAHDEGTVSLFESFDVAMRGGLGFSPHQAWSEFFNDLGSDTIQSSIERWRPTFKSMNHDLSARQLLEQRPS</sequence>
<keyword evidence="5" id="KW-1185">Reference proteome</keyword>
<dbReference type="GO" id="GO:0070403">
    <property type="term" value="F:NAD+ binding"/>
    <property type="evidence" value="ECO:0007669"/>
    <property type="project" value="InterPro"/>
</dbReference>
<name>A0A5C6F809_9BACT</name>
<feature type="domain" description="3-hydroxyacyl-CoA dehydrogenase C-terminal" evidence="2">
    <location>
        <begin position="182"/>
        <end position="275"/>
    </location>
</feature>
<organism evidence="4 5">
    <name type="scientific">Rubripirellula reticaptiva</name>
    <dbReference type="NCBI Taxonomy" id="2528013"/>
    <lineage>
        <taxon>Bacteria</taxon>
        <taxon>Pseudomonadati</taxon>
        <taxon>Planctomycetota</taxon>
        <taxon>Planctomycetia</taxon>
        <taxon>Pirellulales</taxon>
        <taxon>Pirellulaceae</taxon>
        <taxon>Rubripirellula</taxon>
    </lineage>
</organism>
<evidence type="ECO:0000313" key="4">
    <source>
        <dbReference type="EMBL" id="TWU56236.1"/>
    </source>
</evidence>
<dbReference type="RefSeq" id="WP_146534256.1">
    <property type="nucleotide sequence ID" value="NZ_SJPX01000002.1"/>
</dbReference>
<gene>
    <name evidence="4" type="primary">fadB</name>
    <name evidence="4" type="ORF">Poly59_25400</name>
</gene>
<dbReference type="InterPro" id="IPR006108">
    <property type="entry name" value="3HC_DH_C"/>
</dbReference>
<dbReference type="GO" id="GO:0006635">
    <property type="term" value="P:fatty acid beta-oxidation"/>
    <property type="evidence" value="ECO:0007669"/>
    <property type="project" value="TreeGrafter"/>
</dbReference>
<dbReference type="OrthoDB" id="9771883at2"/>
<dbReference type="Proteomes" id="UP000317977">
    <property type="component" value="Unassembled WGS sequence"/>
</dbReference>
<reference evidence="4 5" key="1">
    <citation type="submission" date="2019-02" db="EMBL/GenBank/DDBJ databases">
        <title>Deep-cultivation of Planctomycetes and their phenomic and genomic characterization uncovers novel biology.</title>
        <authorList>
            <person name="Wiegand S."/>
            <person name="Jogler M."/>
            <person name="Boedeker C."/>
            <person name="Pinto D."/>
            <person name="Vollmers J."/>
            <person name="Rivas-Marin E."/>
            <person name="Kohn T."/>
            <person name="Peeters S.H."/>
            <person name="Heuer A."/>
            <person name="Rast P."/>
            <person name="Oberbeckmann S."/>
            <person name="Bunk B."/>
            <person name="Jeske O."/>
            <person name="Meyerdierks A."/>
            <person name="Storesund J.E."/>
            <person name="Kallscheuer N."/>
            <person name="Luecker S."/>
            <person name="Lage O.M."/>
            <person name="Pohl T."/>
            <person name="Merkel B.J."/>
            <person name="Hornburger P."/>
            <person name="Mueller R.-W."/>
            <person name="Bruemmer F."/>
            <person name="Labrenz M."/>
            <person name="Spormann A.M."/>
            <person name="Op Den Camp H."/>
            <person name="Overmann J."/>
            <person name="Amann R."/>
            <person name="Jetten M.S.M."/>
            <person name="Mascher T."/>
            <person name="Medema M.H."/>
            <person name="Devos D.P."/>
            <person name="Kaster A.-K."/>
            <person name="Ovreas L."/>
            <person name="Rohde M."/>
            <person name="Galperin M.Y."/>
            <person name="Jogler C."/>
        </authorList>
    </citation>
    <scope>NUCLEOTIDE SEQUENCE [LARGE SCALE GENOMIC DNA]</scope>
    <source>
        <strain evidence="4 5">Poly59</strain>
    </source>
</reference>